<reference evidence="3" key="1">
    <citation type="submission" date="2020-05" db="UniProtKB">
        <authorList>
            <consortium name="EnsemblMetazoa"/>
        </authorList>
    </citation>
    <scope>IDENTIFICATION</scope>
    <source>
        <strain evidence="3">USDA</strain>
    </source>
</reference>
<dbReference type="PANTHER" id="PTHR24078:SF519">
    <property type="entry name" value="DNAJ HOMOLOG SUBFAMILY B MEMBER 13"/>
    <property type="match status" value="1"/>
</dbReference>
<dbReference type="OrthoDB" id="550424at2759"/>
<dbReference type="CDD" id="cd06257">
    <property type="entry name" value="DnaJ"/>
    <property type="match status" value="1"/>
</dbReference>
<organism evidence="3 4">
    <name type="scientific">Stomoxys calcitrans</name>
    <name type="common">Stable fly</name>
    <name type="synonym">Conops calcitrans</name>
    <dbReference type="NCBI Taxonomy" id="35570"/>
    <lineage>
        <taxon>Eukaryota</taxon>
        <taxon>Metazoa</taxon>
        <taxon>Ecdysozoa</taxon>
        <taxon>Arthropoda</taxon>
        <taxon>Hexapoda</taxon>
        <taxon>Insecta</taxon>
        <taxon>Pterygota</taxon>
        <taxon>Neoptera</taxon>
        <taxon>Endopterygota</taxon>
        <taxon>Diptera</taxon>
        <taxon>Brachycera</taxon>
        <taxon>Muscomorpha</taxon>
        <taxon>Muscoidea</taxon>
        <taxon>Muscidae</taxon>
        <taxon>Stomoxys</taxon>
    </lineage>
</organism>
<dbReference type="InterPro" id="IPR001623">
    <property type="entry name" value="DnaJ_domain"/>
</dbReference>
<dbReference type="InterPro" id="IPR051339">
    <property type="entry name" value="DnaJ_subfamily_B"/>
</dbReference>
<dbReference type="Pfam" id="PF00226">
    <property type="entry name" value="DnaJ"/>
    <property type="match status" value="1"/>
</dbReference>
<dbReference type="InterPro" id="IPR036869">
    <property type="entry name" value="J_dom_sf"/>
</dbReference>
<dbReference type="CDD" id="cd10747">
    <property type="entry name" value="DnaJ_C"/>
    <property type="match status" value="1"/>
</dbReference>
<dbReference type="GO" id="GO:0051082">
    <property type="term" value="F:unfolded protein binding"/>
    <property type="evidence" value="ECO:0007669"/>
    <property type="project" value="InterPro"/>
</dbReference>
<dbReference type="Gene3D" id="2.60.260.20">
    <property type="entry name" value="Urease metallochaperone UreE, N-terminal domain"/>
    <property type="match status" value="2"/>
</dbReference>
<dbReference type="PROSITE" id="PS50076">
    <property type="entry name" value="DNAJ_2"/>
    <property type="match status" value="1"/>
</dbReference>
<dbReference type="GO" id="GO:0006457">
    <property type="term" value="P:protein folding"/>
    <property type="evidence" value="ECO:0007669"/>
    <property type="project" value="InterPro"/>
</dbReference>
<dbReference type="SUPFAM" id="SSF46565">
    <property type="entry name" value="Chaperone J-domain"/>
    <property type="match status" value="1"/>
</dbReference>
<dbReference type="SUPFAM" id="SSF49493">
    <property type="entry name" value="HSP40/DnaJ peptide-binding domain"/>
    <property type="match status" value="2"/>
</dbReference>
<dbReference type="Gene3D" id="1.10.287.110">
    <property type="entry name" value="DnaJ domain"/>
    <property type="match status" value="1"/>
</dbReference>
<evidence type="ECO:0000313" key="4">
    <source>
        <dbReference type="Proteomes" id="UP000095300"/>
    </source>
</evidence>
<dbReference type="GO" id="GO:0051087">
    <property type="term" value="F:protein-folding chaperone binding"/>
    <property type="evidence" value="ECO:0007669"/>
    <property type="project" value="TreeGrafter"/>
</dbReference>
<keyword evidence="4" id="KW-1185">Reference proteome</keyword>
<accession>A0A1I8PB49</accession>
<feature type="domain" description="J" evidence="2">
    <location>
        <begin position="7"/>
        <end position="90"/>
    </location>
</feature>
<gene>
    <name evidence="3" type="primary">106090180</name>
</gene>
<dbReference type="Proteomes" id="UP000095300">
    <property type="component" value="Unassembled WGS sequence"/>
</dbReference>
<dbReference type="KEGG" id="scac:106090180"/>
<dbReference type="AlphaFoldDB" id="A0A1I8PB49"/>
<dbReference type="InterPro" id="IPR002939">
    <property type="entry name" value="DnaJ_C"/>
</dbReference>
<name>A0A1I8PB49_STOCA</name>
<dbReference type="GO" id="GO:0005829">
    <property type="term" value="C:cytosol"/>
    <property type="evidence" value="ECO:0007669"/>
    <property type="project" value="TreeGrafter"/>
</dbReference>
<dbReference type="Pfam" id="PF01556">
    <property type="entry name" value="DnaJ_C"/>
    <property type="match status" value="1"/>
</dbReference>
<dbReference type="PANTHER" id="PTHR24078">
    <property type="entry name" value="DNAJ HOMOLOG SUBFAMILY C MEMBER"/>
    <property type="match status" value="1"/>
</dbReference>
<keyword evidence="1" id="KW-0143">Chaperone</keyword>
<evidence type="ECO:0000259" key="2">
    <source>
        <dbReference type="PROSITE" id="PS50076"/>
    </source>
</evidence>
<sequence>MNLTELDYYNILNVARNATKEEILISYRKLAAKLCPQRDVRHERDFGLITNEDQTTHMSPLPLTRQWEYINMACDILGNDLRRSIYDRFGESGLLQGILLPNGYFPPYQYHGDHMRVYCDVFASYSPYANVIDSIVGKSPPLYNNQTYGIGVKTKDPPVIKQIDLELEDVYHGCMKLMHLWRQEFVGCSDVCTEKRKKILKLQIPPGVRAGTQYCFSEEGDRNATKIPSDIIFIVQDKPHKIFKRIAETDDLLYIHEVTLCQALTGFHFTLNTLDGRQLKVYITDVVHPGFTKRINGEGLPRCNKEMVNDSSEPPKSSSEDFGDLVIRFQIIFPKYLSKDMKRLTRKYFADLSAIEQQEADKNSGCH</sequence>
<proteinExistence type="predicted"/>
<evidence type="ECO:0000313" key="3">
    <source>
        <dbReference type="EnsemblMetazoa" id="SCAU006432-PA"/>
    </source>
</evidence>
<evidence type="ECO:0000256" key="1">
    <source>
        <dbReference type="ARBA" id="ARBA00023186"/>
    </source>
</evidence>
<dbReference type="EnsemblMetazoa" id="SCAU006432-RA">
    <property type="protein sequence ID" value="SCAU006432-PA"/>
    <property type="gene ID" value="SCAU006432"/>
</dbReference>
<dbReference type="VEuPathDB" id="VectorBase:SCAU006432"/>
<dbReference type="InterPro" id="IPR008971">
    <property type="entry name" value="HSP40/DnaJ_pept-bd"/>
</dbReference>
<protein>
    <recommendedName>
        <fullName evidence="2">J domain-containing protein</fullName>
    </recommendedName>
</protein>
<dbReference type="PRINTS" id="PR00625">
    <property type="entry name" value="JDOMAIN"/>
</dbReference>
<dbReference type="STRING" id="35570.A0A1I8PB49"/>